<dbReference type="PANTHER" id="PTHR35024">
    <property type="entry name" value="HYPOTHETICAL CYTOSOLIC PROTEIN"/>
    <property type="match status" value="1"/>
</dbReference>
<dbReference type="PANTHER" id="PTHR35024:SF4">
    <property type="entry name" value="POLYMER-FORMING CYTOSKELETAL PROTEIN"/>
    <property type="match status" value="1"/>
</dbReference>
<gene>
    <name evidence="2" type="ORF">A3D54_03805</name>
</gene>
<comment type="similarity">
    <text evidence="1">Belongs to the bactofilin family.</text>
</comment>
<name>A0A1F5RJM7_9BACT</name>
<comment type="caution">
    <text evidence="2">The sequence shown here is derived from an EMBL/GenBank/DDBJ whole genome shotgun (WGS) entry which is preliminary data.</text>
</comment>
<dbReference type="SUPFAM" id="SSF51161">
    <property type="entry name" value="Trimeric LpxA-like enzymes"/>
    <property type="match status" value="1"/>
</dbReference>
<evidence type="ECO:0000313" key="2">
    <source>
        <dbReference type="EMBL" id="OGF14687.1"/>
    </source>
</evidence>
<sequence length="135" mass="14381">MFKKQEADNFKEAETIIGPSVKVEGDFVGQGNIIVDGVIKGSVTTNGNLRVGEQAKITAAVTAANALISGEIHGNVTIKGDLELTENAKIFGDVETKSICVARGAILNGKCAMTNDEIKNNKKQPLEKTEPEIRL</sequence>
<evidence type="ECO:0000313" key="3">
    <source>
        <dbReference type="Proteomes" id="UP000177691"/>
    </source>
</evidence>
<evidence type="ECO:0008006" key="4">
    <source>
        <dbReference type="Google" id="ProtNLM"/>
    </source>
</evidence>
<organism evidence="2 3">
    <name type="scientific">Candidatus Falkowbacteria bacterium RIFCSPHIGHO2_02_FULL_45_15</name>
    <dbReference type="NCBI Taxonomy" id="1797987"/>
    <lineage>
        <taxon>Bacteria</taxon>
        <taxon>Candidatus Falkowiibacteriota</taxon>
    </lineage>
</organism>
<reference evidence="2 3" key="1">
    <citation type="journal article" date="2016" name="Nat. Commun.">
        <title>Thousands of microbial genomes shed light on interconnected biogeochemical processes in an aquifer system.</title>
        <authorList>
            <person name="Anantharaman K."/>
            <person name="Brown C.T."/>
            <person name="Hug L.A."/>
            <person name="Sharon I."/>
            <person name="Castelle C.J."/>
            <person name="Probst A.J."/>
            <person name="Thomas B.C."/>
            <person name="Singh A."/>
            <person name="Wilkins M.J."/>
            <person name="Karaoz U."/>
            <person name="Brodie E.L."/>
            <person name="Williams K.H."/>
            <person name="Hubbard S.S."/>
            <person name="Banfield J.F."/>
        </authorList>
    </citation>
    <scope>NUCLEOTIDE SEQUENCE [LARGE SCALE GENOMIC DNA]</scope>
</reference>
<dbReference type="Proteomes" id="UP000177691">
    <property type="component" value="Unassembled WGS sequence"/>
</dbReference>
<accession>A0A1F5RJM7</accession>
<dbReference type="EMBL" id="MFFU01000060">
    <property type="protein sequence ID" value="OGF14687.1"/>
    <property type="molecule type" value="Genomic_DNA"/>
</dbReference>
<dbReference type="AlphaFoldDB" id="A0A1F5RJM7"/>
<dbReference type="Pfam" id="PF04519">
    <property type="entry name" value="Bactofilin"/>
    <property type="match status" value="1"/>
</dbReference>
<dbReference type="InterPro" id="IPR011004">
    <property type="entry name" value="Trimer_LpxA-like_sf"/>
</dbReference>
<proteinExistence type="inferred from homology"/>
<evidence type="ECO:0000256" key="1">
    <source>
        <dbReference type="ARBA" id="ARBA00044755"/>
    </source>
</evidence>
<dbReference type="Gene3D" id="2.160.10.10">
    <property type="entry name" value="Hexapeptide repeat proteins"/>
    <property type="match status" value="1"/>
</dbReference>
<protein>
    <recommendedName>
        <fullName evidence="4">Cell shape determination protein CcmA</fullName>
    </recommendedName>
</protein>
<dbReference type="InterPro" id="IPR007607">
    <property type="entry name" value="BacA/B"/>
</dbReference>